<gene>
    <name evidence="2" type="ORF">FHR34_005381</name>
</gene>
<feature type="binding site" evidence="1">
    <location>
        <position position="64"/>
    </location>
    <ligand>
        <name>Mg(2+)</name>
        <dbReference type="ChEBI" id="CHEBI:18420"/>
        <label>1</label>
    </ligand>
</feature>
<evidence type="ECO:0000256" key="1">
    <source>
        <dbReference type="PIRSR" id="PIRSR605502-1"/>
    </source>
</evidence>
<evidence type="ECO:0000313" key="2">
    <source>
        <dbReference type="EMBL" id="MBB4926388.1"/>
    </source>
</evidence>
<dbReference type="Proteomes" id="UP000540506">
    <property type="component" value="Unassembled WGS sequence"/>
</dbReference>
<dbReference type="GO" id="GO:0016787">
    <property type="term" value="F:hydrolase activity"/>
    <property type="evidence" value="ECO:0007669"/>
    <property type="project" value="UniProtKB-KW"/>
</dbReference>
<keyword evidence="1" id="KW-0460">Magnesium</keyword>
<dbReference type="PANTHER" id="PTHR16222:SF12">
    <property type="entry name" value="ADP-RIBOSYLGLYCOHYDROLASE-RELATED"/>
    <property type="match status" value="1"/>
</dbReference>
<dbReference type="InterPro" id="IPR005502">
    <property type="entry name" value="Ribosyl_crysJ1"/>
</dbReference>
<proteinExistence type="predicted"/>
<protein>
    <submittedName>
        <fullName evidence="2">ADP-ribosylglycohydrolase</fullName>
    </submittedName>
</protein>
<feature type="binding site" evidence="1">
    <location>
        <position position="63"/>
    </location>
    <ligand>
        <name>Mg(2+)</name>
        <dbReference type="ChEBI" id="CHEBI:18420"/>
        <label>1</label>
    </ligand>
</feature>
<keyword evidence="3" id="KW-1185">Reference proteome</keyword>
<organism evidence="2 3">
    <name type="scientific">Kitasatospora kifunensis</name>
    <name type="common">Streptomyces kifunensis</name>
    <dbReference type="NCBI Taxonomy" id="58351"/>
    <lineage>
        <taxon>Bacteria</taxon>
        <taxon>Bacillati</taxon>
        <taxon>Actinomycetota</taxon>
        <taxon>Actinomycetes</taxon>
        <taxon>Kitasatosporales</taxon>
        <taxon>Streptomycetaceae</taxon>
        <taxon>Kitasatospora</taxon>
    </lineage>
</organism>
<feature type="binding site" evidence="1">
    <location>
        <position position="274"/>
    </location>
    <ligand>
        <name>Mg(2+)</name>
        <dbReference type="ChEBI" id="CHEBI:18420"/>
        <label>1</label>
    </ligand>
</feature>
<dbReference type="GO" id="GO:0046872">
    <property type="term" value="F:metal ion binding"/>
    <property type="evidence" value="ECO:0007669"/>
    <property type="project" value="UniProtKB-KW"/>
</dbReference>
<reference evidence="2 3" key="1">
    <citation type="submission" date="2020-08" db="EMBL/GenBank/DDBJ databases">
        <title>Sequencing the genomes of 1000 actinobacteria strains.</title>
        <authorList>
            <person name="Klenk H.-P."/>
        </authorList>
    </citation>
    <scope>NUCLEOTIDE SEQUENCE [LARGE SCALE GENOMIC DNA]</scope>
    <source>
        <strain evidence="2 3">DSM 41654</strain>
    </source>
</reference>
<comment type="caution">
    <text evidence="2">The sequence shown here is derived from an EMBL/GenBank/DDBJ whole genome shotgun (WGS) entry which is preliminary data.</text>
</comment>
<feature type="binding site" evidence="1">
    <location>
        <position position="65"/>
    </location>
    <ligand>
        <name>Mg(2+)</name>
        <dbReference type="ChEBI" id="CHEBI:18420"/>
        <label>1</label>
    </ligand>
</feature>
<dbReference type="Pfam" id="PF03747">
    <property type="entry name" value="ADP_ribosyl_GH"/>
    <property type="match status" value="1"/>
</dbReference>
<dbReference type="PANTHER" id="PTHR16222">
    <property type="entry name" value="ADP-RIBOSYLGLYCOHYDROLASE"/>
    <property type="match status" value="1"/>
</dbReference>
<feature type="binding site" evidence="1">
    <location>
        <position position="275"/>
    </location>
    <ligand>
        <name>Mg(2+)</name>
        <dbReference type="ChEBI" id="CHEBI:18420"/>
        <label>1</label>
    </ligand>
</feature>
<dbReference type="SUPFAM" id="SSF101478">
    <property type="entry name" value="ADP-ribosylglycohydrolase"/>
    <property type="match status" value="1"/>
</dbReference>
<dbReference type="EMBL" id="JACHJV010000001">
    <property type="protein sequence ID" value="MBB4926388.1"/>
    <property type="molecule type" value="Genomic_DNA"/>
</dbReference>
<keyword evidence="2" id="KW-0378">Hydrolase</keyword>
<dbReference type="InterPro" id="IPR036705">
    <property type="entry name" value="Ribosyl_crysJ1_sf"/>
</dbReference>
<feature type="binding site" evidence="1">
    <location>
        <position position="272"/>
    </location>
    <ligand>
        <name>Mg(2+)</name>
        <dbReference type="ChEBI" id="CHEBI:18420"/>
        <label>1</label>
    </ligand>
</feature>
<accession>A0A7W7R6M3</accession>
<comment type="cofactor">
    <cofactor evidence="1">
        <name>Mg(2+)</name>
        <dbReference type="ChEBI" id="CHEBI:18420"/>
    </cofactor>
    <text evidence="1">Binds 2 magnesium ions per subunit.</text>
</comment>
<dbReference type="Gene3D" id="1.10.4080.10">
    <property type="entry name" value="ADP-ribosylation/Crystallin J1"/>
    <property type="match status" value="1"/>
</dbReference>
<dbReference type="InterPro" id="IPR050792">
    <property type="entry name" value="ADP-ribosylglycohydrolase"/>
</dbReference>
<sequence>MTANPANPSGTPIHDHRFDHRAAARDCLRGLATGDAFGAQFFVPANLPALRDRHLPPSPWPWTDDTEMACSVFAALRDRGTVNSYELVHSFAKRHDFDRGYGAATNRLLRLVREGGNYRKLAADLFDGQGSWGNGAAMRVAPLGAWYAADPAEAAWQAARSAEVTHTHPEAVAGAIAVALAAAWAARARVQWLTDADLLAAVLELTPPSRVRDGIAEARQLLGQDAAYVAQVLGNGRYVSAIDTVPFALWCAARHLRDYSQALWTTAGQGGDVDTTCAIVGGIVAANVGTEGIPPQWREATEQLPEWVAEEQLGADLGPADFPRHTPMKQPEPIPVPQVVLPPGQWQRIRHGVASRAMEERWQSYLVEAGDHLLIFRNSLNHPLYDVGITHTPQGPRPTAAWVEGAPPYRRRSDVKEAAFLEWLLDALFGRDRRELWDRYMQLASGS</sequence>
<dbReference type="AlphaFoldDB" id="A0A7W7R6M3"/>
<name>A0A7W7R6M3_KITKI</name>
<keyword evidence="1" id="KW-0479">Metal-binding</keyword>
<evidence type="ECO:0000313" key="3">
    <source>
        <dbReference type="Proteomes" id="UP000540506"/>
    </source>
</evidence>